<organism evidence="2 3">
    <name type="scientific">candidate division WOR-3 bacterium</name>
    <dbReference type="NCBI Taxonomy" id="2052148"/>
    <lineage>
        <taxon>Bacteria</taxon>
        <taxon>Bacteria division WOR-3</taxon>
    </lineage>
</organism>
<dbReference type="EMBL" id="WJKJ01000192">
    <property type="protein sequence ID" value="MBD3364734.1"/>
    <property type="molecule type" value="Genomic_DNA"/>
</dbReference>
<dbReference type="Gene3D" id="3.10.20.310">
    <property type="entry name" value="membrane protein fhac"/>
    <property type="match status" value="3"/>
</dbReference>
<dbReference type="Proteomes" id="UP000630660">
    <property type="component" value="Unassembled WGS sequence"/>
</dbReference>
<protein>
    <recommendedName>
        <fullName evidence="1">POTRA domain-containing protein</fullName>
    </recommendedName>
</protein>
<reference evidence="2" key="1">
    <citation type="submission" date="2019-11" db="EMBL/GenBank/DDBJ databases">
        <title>Microbial mats filling the niche in hypersaline microbial mats.</title>
        <authorList>
            <person name="Wong H.L."/>
            <person name="Macleod F.I."/>
            <person name="White R.A. III"/>
            <person name="Burns B.P."/>
        </authorList>
    </citation>
    <scope>NUCLEOTIDE SEQUENCE</scope>
    <source>
        <strain evidence="2">Bin_327</strain>
    </source>
</reference>
<dbReference type="GO" id="GO:0019867">
    <property type="term" value="C:outer membrane"/>
    <property type="evidence" value="ECO:0007669"/>
    <property type="project" value="InterPro"/>
</dbReference>
<dbReference type="InterPro" id="IPR010827">
    <property type="entry name" value="BamA/TamA_POTRA"/>
</dbReference>
<evidence type="ECO:0000313" key="3">
    <source>
        <dbReference type="Proteomes" id="UP000630660"/>
    </source>
</evidence>
<evidence type="ECO:0000313" key="2">
    <source>
        <dbReference type="EMBL" id="MBD3364734.1"/>
    </source>
</evidence>
<accession>A0A9D5K9Q2</accession>
<evidence type="ECO:0000259" key="1">
    <source>
        <dbReference type="Pfam" id="PF07244"/>
    </source>
</evidence>
<name>A0A9D5K9Q2_UNCW3</name>
<dbReference type="Pfam" id="PF07244">
    <property type="entry name" value="POTRA"/>
    <property type="match status" value="1"/>
</dbReference>
<proteinExistence type="predicted"/>
<feature type="non-terminal residue" evidence="2">
    <location>
        <position position="211"/>
    </location>
</feature>
<dbReference type="AlphaFoldDB" id="A0A9D5K9Q2"/>
<sequence>MSYLLLLSLWALPIGQIRVLPSDANEDMVKSVSGLATGFEYSDQVASDAVRRLYTSGFYDYVAVDTSRIDSKVNVTIQVSEPPRLEKLEIAGNRRFKNSTLKKLLTADSGTVLTARQIFDWEKAIRNKYKEKRYLLVDVETKLIPTDREDYSIAQIRIEEGMGVRIRSITLEGNENVAEKKLKRKMKNRSKWFILRSGRFDEKKFQGDIDK</sequence>
<comment type="caution">
    <text evidence="2">The sequence shown here is derived from an EMBL/GenBank/DDBJ whole genome shotgun (WGS) entry which is preliminary data.</text>
</comment>
<gene>
    <name evidence="2" type="ORF">GF359_05915</name>
</gene>
<feature type="domain" description="POTRA" evidence="1">
    <location>
        <begin position="83"/>
        <end position="161"/>
    </location>
</feature>